<evidence type="ECO:0000313" key="2">
    <source>
        <dbReference type="EMBL" id="JAD16187.1"/>
    </source>
</evidence>
<protein>
    <submittedName>
        <fullName evidence="2">Uncharacterized protein</fullName>
    </submittedName>
</protein>
<reference evidence="2" key="2">
    <citation type="journal article" date="2015" name="Data Brief">
        <title>Shoot transcriptome of the giant reed, Arundo donax.</title>
        <authorList>
            <person name="Barrero R.A."/>
            <person name="Guerrero F.D."/>
            <person name="Moolhuijzen P."/>
            <person name="Goolsby J.A."/>
            <person name="Tidwell J."/>
            <person name="Bellgard S.E."/>
            <person name="Bellgard M.I."/>
        </authorList>
    </citation>
    <scope>NUCLEOTIDE SEQUENCE</scope>
    <source>
        <tissue evidence="2">Shoot tissue taken approximately 20 cm above the soil surface</tissue>
    </source>
</reference>
<organism evidence="2">
    <name type="scientific">Arundo donax</name>
    <name type="common">Giant reed</name>
    <name type="synonym">Donax arundinaceus</name>
    <dbReference type="NCBI Taxonomy" id="35708"/>
    <lineage>
        <taxon>Eukaryota</taxon>
        <taxon>Viridiplantae</taxon>
        <taxon>Streptophyta</taxon>
        <taxon>Embryophyta</taxon>
        <taxon>Tracheophyta</taxon>
        <taxon>Spermatophyta</taxon>
        <taxon>Magnoliopsida</taxon>
        <taxon>Liliopsida</taxon>
        <taxon>Poales</taxon>
        <taxon>Poaceae</taxon>
        <taxon>PACMAD clade</taxon>
        <taxon>Arundinoideae</taxon>
        <taxon>Arundineae</taxon>
        <taxon>Arundo</taxon>
    </lineage>
</organism>
<dbReference type="EMBL" id="GBRH01281708">
    <property type="protein sequence ID" value="JAD16187.1"/>
    <property type="molecule type" value="Transcribed_RNA"/>
</dbReference>
<feature type="compositionally biased region" description="Polar residues" evidence="1">
    <location>
        <begin position="11"/>
        <end position="23"/>
    </location>
</feature>
<proteinExistence type="predicted"/>
<name>A0A0A8XWW6_ARUDO</name>
<feature type="region of interest" description="Disordered" evidence="1">
    <location>
        <begin position="1"/>
        <end position="23"/>
    </location>
</feature>
<sequence>MEQKPRASRFTEISSSDSWTGTG</sequence>
<dbReference type="AlphaFoldDB" id="A0A0A8XWW6"/>
<evidence type="ECO:0000256" key="1">
    <source>
        <dbReference type="SAM" id="MobiDB-lite"/>
    </source>
</evidence>
<reference evidence="2" key="1">
    <citation type="submission" date="2014-09" db="EMBL/GenBank/DDBJ databases">
        <authorList>
            <person name="Magalhaes I.L.F."/>
            <person name="Oliveira U."/>
            <person name="Santos F.R."/>
            <person name="Vidigal T.H.D.A."/>
            <person name="Brescovit A.D."/>
            <person name="Santos A.J."/>
        </authorList>
    </citation>
    <scope>NUCLEOTIDE SEQUENCE</scope>
    <source>
        <tissue evidence="2">Shoot tissue taken approximately 20 cm above the soil surface</tissue>
    </source>
</reference>
<accession>A0A0A8XWW6</accession>